<keyword evidence="3" id="KW-1185">Reference proteome</keyword>
<dbReference type="SUPFAM" id="SSF51338">
    <property type="entry name" value="Composite domain of metallo-dependent hydrolases"/>
    <property type="match status" value="1"/>
</dbReference>
<dbReference type="Proteomes" id="UP001597472">
    <property type="component" value="Unassembled WGS sequence"/>
</dbReference>
<dbReference type="InterPro" id="IPR032466">
    <property type="entry name" value="Metal_Hydrolase"/>
</dbReference>
<comment type="caution">
    <text evidence="2">The sequence shown here is derived from an EMBL/GenBank/DDBJ whole genome shotgun (WGS) entry which is preliminary data.</text>
</comment>
<dbReference type="SUPFAM" id="SSF51556">
    <property type="entry name" value="Metallo-dependent hydrolases"/>
    <property type="match status" value="1"/>
</dbReference>
<dbReference type="PANTHER" id="PTHR22642">
    <property type="entry name" value="IMIDAZOLONEPROPIONASE"/>
    <property type="match status" value="1"/>
</dbReference>
<protein>
    <submittedName>
        <fullName evidence="2">Amidohydrolase</fullName>
        <ecNumber evidence="2">3.5.-.-</ecNumber>
    </submittedName>
</protein>
<dbReference type="InterPro" id="IPR033932">
    <property type="entry name" value="YtcJ-like"/>
</dbReference>
<dbReference type="RefSeq" id="WP_376894676.1">
    <property type="nucleotide sequence ID" value="NZ_JBHULS010000006.1"/>
</dbReference>
<accession>A0ABW5KXW8</accession>
<evidence type="ECO:0000259" key="1">
    <source>
        <dbReference type="Pfam" id="PF07969"/>
    </source>
</evidence>
<name>A0ABW5KXW8_9FLAO</name>
<dbReference type="PANTHER" id="PTHR22642:SF2">
    <property type="entry name" value="PROTEIN LONG AFTER FAR-RED 3"/>
    <property type="match status" value="1"/>
</dbReference>
<reference evidence="3" key="1">
    <citation type="journal article" date="2019" name="Int. J. Syst. Evol. Microbiol.">
        <title>The Global Catalogue of Microorganisms (GCM) 10K type strain sequencing project: providing services to taxonomists for standard genome sequencing and annotation.</title>
        <authorList>
            <consortium name="The Broad Institute Genomics Platform"/>
            <consortium name="The Broad Institute Genome Sequencing Center for Infectious Disease"/>
            <person name="Wu L."/>
            <person name="Ma J."/>
        </authorList>
    </citation>
    <scope>NUCLEOTIDE SEQUENCE [LARGE SCALE GENOMIC DNA]</scope>
    <source>
        <strain evidence="3">KCTC 42587</strain>
    </source>
</reference>
<organism evidence="2 3">
    <name type="scientific">Bizionia sediminis</name>
    <dbReference type="NCBI Taxonomy" id="1737064"/>
    <lineage>
        <taxon>Bacteria</taxon>
        <taxon>Pseudomonadati</taxon>
        <taxon>Bacteroidota</taxon>
        <taxon>Flavobacteriia</taxon>
        <taxon>Flavobacteriales</taxon>
        <taxon>Flavobacteriaceae</taxon>
        <taxon>Bizionia</taxon>
    </lineage>
</organism>
<dbReference type="Gene3D" id="3.10.310.70">
    <property type="match status" value="1"/>
</dbReference>
<dbReference type="GO" id="GO:0016787">
    <property type="term" value="F:hydrolase activity"/>
    <property type="evidence" value="ECO:0007669"/>
    <property type="project" value="UniProtKB-KW"/>
</dbReference>
<dbReference type="Gene3D" id="2.30.40.10">
    <property type="entry name" value="Urease, subunit C, domain 1"/>
    <property type="match status" value="1"/>
</dbReference>
<dbReference type="InterPro" id="IPR011059">
    <property type="entry name" value="Metal-dep_hydrolase_composite"/>
</dbReference>
<proteinExistence type="predicted"/>
<dbReference type="EMBL" id="JBHULS010000006">
    <property type="protein sequence ID" value="MFD2552462.1"/>
    <property type="molecule type" value="Genomic_DNA"/>
</dbReference>
<gene>
    <name evidence="2" type="ORF">ACFSQP_11600</name>
</gene>
<dbReference type="Pfam" id="PF07969">
    <property type="entry name" value="Amidohydro_3"/>
    <property type="match status" value="1"/>
</dbReference>
<dbReference type="EC" id="3.5.-.-" evidence="2"/>
<feature type="domain" description="Amidohydrolase 3" evidence="1">
    <location>
        <begin position="70"/>
        <end position="539"/>
    </location>
</feature>
<dbReference type="InterPro" id="IPR013108">
    <property type="entry name" value="Amidohydro_3"/>
</dbReference>
<evidence type="ECO:0000313" key="3">
    <source>
        <dbReference type="Proteomes" id="UP001597472"/>
    </source>
</evidence>
<sequence>MKKLLVIVLLGTVLTCQKEKPQVDTIVINAHIYTVNDKFEKAEAFAIKDGKFVDIAAANILQSKYAADTIINAEGKTIFPGFIDAHAHFEGLGNNLLSVDLMGTTSFDDVLKRVIRFQNEKQLPFVYARGWDQNDWEDQSYPDNALLNQLFPDTPIALGRIDGHATLFNQAALDLGKVTNTSSVAGGAFIKKEGKLTGVLVDKAQNLVYNNWPTASVAQRVEALLAAQKECFKYGLTTVVDAGVHADAIAIMDSLYQTNQLKIRLYVMASGTEQQIDYYLNKGVVKTDGLHIRSFKISADGALGSRGALLREPYSDAKHTYGLPVTSLDYLENAAKRIANSNFQLNTHAIGDSANHAVLNIYQKVLEGKKDKRWRIEHAQIVSAADFEKFNNIIPSVQPTHATSDMYWAEDRIGAERLKGAYAYKKLLESYGKLALGTDFPVEKVNPFLTFYAAVARQDLDAFPADGFQKENALSREEALRGMTIWAAYANFEEAEKGSIEVGKWADFIILDQDIMTANIKQVPYTKVLQTYLGGVRVH</sequence>
<evidence type="ECO:0000313" key="2">
    <source>
        <dbReference type="EMBL" id="MFD2552462.1"/>
    </source>
</evidence>
<dbReference type="CDD" id="cd01300">
    <property type="entry name" value="YtcJ_like"/>
    <property type="match status" value="1"/>
</dbReference>
<keyword evidence="2" id="KW-0378">Hydrolase</keyword>
<dbReference type="Gene3D" id="3.20.20.140">
    <property type="entry name" value="Metal-dependent hydrolases"/>
    <property type="match status" value="1"/>
</dbReference>